<dbReference type="InterPro" id="IPR036291">
    <property type="entry name" value="NAD(P)-bd_dom_sf"/>
</dbReference>
<dbReference type="PANTHER" id="PTHR43571">
    <property type="entry name" value="NADP-SPECIFIC GLUTAMATE DEHYDROGENASE 1-RELATED"/>
    <property type="match status" value="1"/>
</dbReference>
<gene>
    <name evidence="2" type="ORF">H9894_05650</name>
</gene>
<dbReference type="GO" id="GO:0004354">
    <property type="term" value="F:glutamate dehydrogenase (NADP+) activity"/>
    <property type="evidence" value="ECO:0007669"/>
    <property type="project" value="TreeGrafter"/>
</dbReference>
<dbReference type="Pfam" id="PF00208">
    <property type="entry name" value="ELFV_dehydrog"/>
    <property type="match status" value="1"/>
</dbReference>
<sequence>AKAANAGGVSVSQLEMAQNASMVHWTFEEVDRQLHNIMKNIYTRAASTAREFGEPNNLLMGANVSAFREVADAMIAQGMY</sequence>
<dbReference type="SUPFAM" id="SSF51735">
    <property type="entry name" value="NAD(P)-binding Rossmann-fold domains"/>
    <property type="match status" value="1"/>
</dbReference>
<proteinExistence type="predicted"/>
<name>A0A9D1PXF0_9BACT</name>
<evidence type="ECO:0000313" key="3">
    <source>
        <dbReference type="Proteomes" id="UP000886752"/>
    </source>
</evidence>
<evidence type="ECO:0000313" key="2">
    <source>
        <dbReference type="EMBL" id="HIW00660.1"/>
    </source>
</evidence>
<organism evidence="2 3">
    <name type="scientific">Candidatus Desulfovibrio intestinipullorum</name>
    <dbReference type="NCBI Taxonomy" id="2838536"/>
    <lineage>
        <taxon>Bacteria</taxon>
        <taxon>Pseudomonadati</taxon>
        <taxon>Thermodesulfobacteriota</taxon>
        <taxon>Desulfovibrionia</taxon>
        <taxon>Desulfovibrionales</taxon>
        <taxon>Desulfovibrionaceae</taxon>
        <taxon>Desulfovibrio</taxon>
    </lineage>
</organism>
<accession>A0A9D1PXF0</accession>
<dbReference type="EMBL" id="DXHV01000057">
    <property type="protein sequence ID" value="HIW00660.1"/>
    <property type="molecule type" value="Genomic_DNA"/>
</dbReference>
<dbReference type="Proteomes" id="UP000886752">
    <property type="component" value="Unassembled WGS sequence"/>
</dbReference>
<feature type="non-terminal residue" evidence="2">
    <location>
        <position position="1"/>
    </location>
</feature>
<dbReference type="InterPro" id="IPR050724">
    <property type="entry name" value="Glu_Leu_Phe_Val_DH"/>
</dbReference>
<dbReference type="Gene3D" id="3.40.50.720">
    <property type="entry name" value="NAD(P)-binding Rossmann-like Domain"/>
    <property type="match status" value="1"/>
</dbReference>
<reference evidence="2" key="1">
    <citation type="journal article" date="2021" name="PeerJ">
        <title>Extensive microbial diversity within the chicken gut microbiome revealed by metagenomics and culture.</title>
        <authorList>
            <person name="Gilroy R."/>
            <person name="Ravi A."/>
            <person name="Getino M."/>
            <person name="Pursley I."/>
            <person name="Horton D.L."/>
            <person name="Alikhan N.F."/>
            <person name="Baker D."/>
            <person name="Gharbi K."/>
            <person name="Hall N."/>
            <person name="Watson M."/>
            <person name="Adriaenssens E.M."/>
            <person name="Foster-Nyarko E."/>
            <person name="Jarju S."/>
            <person name="Secka A."/>
            <person name="Antonio M."/>
            <person name="Oren A."/>
            <person name="Chaudhuri R.R."/>
            <person name="La Ragione R."/>
            <person name="Hildebrand F."/>
            <person name="Pallen M.J."/>
        </authorList>
    </citation>
    <scope>NUCLEOTIDE SEQUENCE</scope>
    <source>
        <strain evidence="2">ChiHecec2B26-446</strain>
    </source>
</reference>
<dbReference type="PANTHER" id="PTHR43571:SF1">
    <property type="entry name" value="NADP-SPECIFIC GLUTAMATE DEHYDROGENASE 1-RELATED"/>
    <property type="match status" value="1"/>
</dbReference>
<dbReference type="AlphaFoldDB" id="A0A9D1PXF0"/>
<dbReference type="GO" id="GO:0005829">
    <property type="term" value="C:cytosol"/>
    <property type="evidence" value="ECO:0007669"/>
    <property type="project" value="TreeGrafter"/>
</dbReference>
<evidence type="ECO:0000259" key="1">
    <source>
        <dbReference type="Pfam" id="PF00208"/>
    </source>
</evidence>
<comment type="caution">
    <text evidence="2">The sequence shown here is derived from an EMBL/GenBank/DDBJ whole genome shotgun (WGS) entry which is preliminary data.</text>
</comment>
<reference evidence="2" key="2">
    <citation type="submission" date="2021-04" db="EMBL/GenBank/DDBJ databases">
        <authorList>
            <person name="Gilroy R."/>
        </authorList>
    </citation>
    <scope>NUCLEOTIDE SEQUENCE</scope>
    <source>
        <strain evidence="2">ChiHecec2B26-446</strain>
    </source>
</reference>
<feature type="domain" description="Glutamate/phenylalanine/leucine/valine/L-tryptophan dehydrogenase C-terminal" evidence="1">
    <location>
        <begin position="2"/>
        <end position="78"/>
    </location>
</feature>
<dbReference type="InterPro" id="IPR006096">
    <property type="entry name" value="Glu/Leu/Phe/Val/Trp_DH_C"/>
</dbReference>
<protein>
    <submittedName>
        <fullName evidence="2">NADP-specific glutamate dehydrogenase</fullName>
    </submittedName>
</protein>
<dbReference type="GO" id="GO:0006537">
    <property type="term" value="P:glutamate biosynthetic process"/>
    <property type="evidence" value="ECO:0007669"/>
    <property type="project" value="TreeGrafter"/>
</dbReference>
<dbReference type="FunFam" id="1.10.285.10:FF:000001">
    <property type="entry name" value="Glutamate dehydrogenase"/>
    <property type="match status" value="1"/>
</dbReference>